<keyword evidence="2" id="KW-0238">DNA-binding</keyword>
<dbReference type="InterPro" id="IPR023187">
    <property type="entry name" value="Tscrpt_reg_MarR-type_CS"/>
</dbReference>
<evidence type="ECO:0000259" key="5">
    <source>
        <dbReference type="PROSITE" id="PS50995"/>
    </source>
</evidence>
<dbReference type="Pfam" id="PF12802">
    <property type="entry name" value="MarR_2"/>
    <property type="match status" value="1"/>
</dbReference>
<dbReference type="AlphaFoldDB" id="A0A917IDP9"/>
<dbReference type="PRINTS" id="PR00598">
    <property type="entry name" value="HTHMARR"/>
</dbReference>
<comment type="caution">
    <text evidence="6">The sequence shown here is derived from an EMBL/GenBank/DDBJ whole genome shotgun (WGS) entry which is preliminary data.</text>
</comment>
<feature type="region of interest" description="Disordered" evidence="4">
    <location>
        <begin position="1"/>
        <end position="53"/>
    </location>
</feature>
<feature type="domain" description="HTH marR-type" evidence="5">
    <location>
        <begin position="75"/>
        <end position="210"/>
    </location>
</feature>
<evidence type="ECO:0000256" key="2">
    <source>
        <dbReference type="ARBA" id="ARBA00023125"/>
    </source>
</evidence>
<reference evidence="6" key="2">
    <citation type="submission" date="2020-09" db="EMBL/GenBank/DDBJ databases">
        <authorList>
            <person name="Sun Q."/>
            <person name="Zhou Y."/>
        </authorList>
    </citation>
    <scope>NUCLEOTIDE SEQUENCE</scope>
    <source>
        <strain evidence="6">CGMCC 1.15794</strain>
    </source>
</reference>
<protein>
    <recommendedName>
        <fullName evidence="5">HTH marR-type domain-containing protein</fullName>
    </recommendedName>
</protein>
<evidence type="ECO:0000256" key="1">
    <source>
        <dbReference type="ARBA" id="ARBA00023015"/>
    </source>
</evidence>
<gene>
    <name evidence="6" type="ORF">GCM10010921_08590</name>
</gene>
<sequence>MLPLHHGGPRPLTEARPLDKSATDGGAVTRASRGRPGPRGPDTPGDNGGMASETDEVDRIVGAWEQQRPDLDFSPMEVLSRVDRLSRHLDRARRDAFRRTDIDPWEWDVLSALRRAGEPYQLSPKQLLQQTLVSSGTMTNRIDRLVERGFVRRESDPADGRSVLVTLTDEGRVRVDAAITRLMDAESELLRRLTGTERERLAALLRRLSLGFDTAPPLP</sequence>
<evidence type="ECO:0000256" key="3">
    <source>
        <dbReference type="ARBA" id="ARBA00023163"/>
    </source>
</evidence>
<reference evidence="6" key="1">
    <citation type="journal article" date="2014" name="Int. J. Syst. Evol. Microbiol.">
        <title>Complete genome sequence of Corynebacterium casei LMG S-19264T (=DSM 44701T), isolated from a smear-ripened cheese.</title>
        <authorList>
            <consortium name="US DOE Joint Genome Institute (JGI-PGF)"/>
            <person name="Walter F."/>
            <person name="Albersmeier A."/>
            <person name="Kalinowski J."/>
            <person name="Ruckert C."/>
        </authorList>
    </citation>
    <scope>NUCLEOTIDE SEQUENCE</scope>
    <source>
        <strain evidence="6">CGMCC 1.15794</strain>
    </source>
</reference>
<dbReference type="InterPro" id="IPR000835">
    <property type="entry name" value="HTH_MarR-typ"/>
</dbReference>
<dbReference type="InterPro" id="IPR036388">
    <property type="entry name" value="WH-like_DNA-bd_sf"/>
</dbReference>
<dbReference type="Gene3D" id="1.10.10.10">
    <property type="entry name" value="Winged helix-like DNA-binding domain superfamily/Winged helix DNA-binding domain"/>
    <property type="match status" value="1"/>
</dbReference>
<dbReference type="PANTHER" id="PTHR33164:SF104">
    <property type="entry name" value="TRANSCRIPTIONAL REGULATORY PROTEIN"/>
    <property type="match status" value="1"/>
</dbReference>
<evidence type="ECO:0000313" key="7">
    <source>
        <dbReference type="Proteomes" id="UP000657592"/>
    </source>
</evidence>
<dbReference type="InterPro" id="IPR039422">
    <property type="entry name" value="MarR/SlyA-like"/>
</dbReference>
<dbReference type="InterPro" id="IPR036390">
    <property type="entry name" value="WH_DNA-bd_sf"/>
</dbReference>
<dbReference type="PANTHER" id="PTHR33164">
    <property type="entry name" value="TRANSCRIPTIONAL REGULATOR, MARR FAMILY"/>
    <property type="match status" value="1"/>
</dbReference>
<proteinExistence type="predicted"/>
<dbReference type="GO" id="GO:0006950">
    <property type="term" value="P:response to stress"/>
    <property type="evidence" value="ECO:0007669"/>
    <property type="project" value="TreeGrafter"/>
</dbReference>
<dbReference type="GO" id="GO:0003700">
    <property type="term" value="F:DNA-binding transcription factor activity"/>
    <property type="evidence" value="ECO:0007669"/>
    <property type="project" value="InterPro"/>
</dbReference>
<evidence type="ECO:0000256" key="4">
    <source>
        <dbReference type="SAM" id="MobiDB-lite"/>
    </source>
</evidence>
<dbReference type="EMBL" id="BMJY01000002">
    <property type="protein sequence ID" value="GGH38175.1"/>
    <property type="molecule type" value="Genomic_DNA"/>
</dbReference>
<dbReference type="PROSITE" id="PS01117">
    <property type="entry name" value="HTH_MARR_1"/>
    <property type="match status" value="1"/>
</dbReference>
<evidence type="ECO:0000313" key="6">
    <source>
        <dbReference type="EMBL" id="GGH38175.1"/>
    </source>
</evidence>
<dbReference type="SUPFAM" id="SSF46785">
    <property type="entry name" value="Winged helix' DNA-binding domain"/>
    <property type="match status" value="1"/>
</dbReference>
<keyword evidence="7" id="KW-1185">Reference proteome</keyword>
<keyword evidence="1" id="KW-0805">Transcription regulation</keyword>
<dbReference type="Proteomes" id="UP000657592">
    <property type="component" value="Unassembled WGS sequence"/>
</dbReference>
<dbReference type="PROSITE" id="PS50995">
    <property type="entry name" value="HTH_MARR_2"/>
    <property type="match status" value="1"/>
</dbReference>
<accession>A0A917IDP9</accession>
<keyword evidence="3" id="KW-0804">Transcription</keyword>
<dbReference type="SMART" id="SM00347">
    <property type="entry name" value="HTH_MARR"/>
    <property type="match status" value="1"/>
</dbReference>
<organism evidence="6 7">
    <name type="scientific">Microbacterium album</name>
    <dbReference type="NCBI Taxonomy" id="2053191"/>
    <lineage>
        <taxon>Bacteria</taxon>
        <taxon>Bacillati</taxon>
        <taxon>Actinomycetota</taxon>
        <taxon>Actinomycetes</taxon>
        <taxon>Micrococcales</taxon>
        <taxon>Microbacteriaceae</taxon>
        <taxon>Microbacterium</taxon>
    </lineage>
</organism>
<dbReference type="GO" id="GO:0003677">
    <property type="term" value="F:DNA binding"/>
    <property type="evidence" value="ECO:0007669"/>
    <property type="project" value="UniProtKB-KW"/>
</dbReference>
<name>A0A917IDP9_9MICO</name>